<proteinExistence type="predicted"/>
<evidence type="ECO:0000313" key="1">
    <source>
        <dbReference type="EMBL" id="MFC5271700.1"/>
    </source>
</evidence>
<reference evidence="2" key="1">
    <citation type="journal article" date="2019" name="Int. J. Syst. Evol. Microbiol.">
        <title>The Global Catalogue of Microorganisms (GCM) 10K type strain sequencing project: providing services to taxonomists for standard genome sequencing and annotation.</title>
        <authorList>
            <consortium name="The Broad Institute Genomics Platform"/>
            <consortium name="The Broad Institute Genome Sequencing Center for Infectious Disease"/>
            <person name="Wu L."/>
            <person name="Ma J."/>
        </authorList>
    </citation>
    <scope>NUCLEOTIDE SEQUENCE [LARGE SCALE GENOMIC DNA]</scope>
    <source>
        <strain evidence="2">KACC 12602</strain>
    </source>
</reference>
<evidence type="ECO:0000313" key="2">
    <source>
        <dbReference type="Proteomes" id="UP001596161"/>
    </source>
</evidence>
<accession>A0ABW0EGD0</accession>
<dbReference type="Pfam" id="PF19614">
    <property type="entry name" value="DUF6119"/>
    <property type="match status" value="1"/>
</dbReference>
<organism evidence="1 2">
    <name type="scientific">Adhaeribacter terreus</name>
    <dbReference type="NCBI Taxonomy" id="529703"/>
    <lineage>
        <taxon>Bacteria</taxon>
        <taxon>Pseudomonadati</taxon>
        <taxon>Bacteroidota</taxon>
        <taxon>Cytophagia</taxon>
        <taxon>Cytophagales</taxon>
        <taxon>Hymenobacteraceae</taxon>
        <taxon>Adhaeribacter</taxon>
    </lineage>
</organism>
<dbReference type="Proteomes" id="UP001596161">
    <property type="component" value="Unassembled WGS sequence"/>
</dbReference>
<dbReference type="InterPro" id="IPR026487">
    <property type="entry name" value="CHP04141"/>
</dbReference>
<dbReference type="EMBL" id="JBHSKT010000008">
    <property type="protein sequence ID" value="MFC5271700.1"/>
    <property type="molecule type" value="Genomic_DNA"/>
</dbReference>
<protein>
    <submittedName>
        <fullName evidence="1">DUF6119 family protein</fullName>
    </submittedName>
</protein>
<comment type="caution">
    <text evidence="1">The sequence shown here is derived from an EMBL/GenBank/DDBJ whole genome shotgun (WGS) entry which is preliminary data.</text>
</comment>
<keyword evidence="2" id="KW-1185">Reference proteome</keyword>
<name>A0ABW0EGD0_9BACT</name>
<gene>
    <name evidence="1" type="ORF">ACFPIB_13865</name>
</gene>
<dbReference type="RefSeq" id="WP_378018059.1">
    <property type="nucleotide sequence ID" value="NZ_JBHSKT010000008.1"/>
</dbReference>
<sequence>MIPVSHNDVKIYQINTEFFELADKGSGDKKIEHIINYHKDKFKNHYTISSKLTKLIIDKVTYSLYVFNAIEQESTWKNFLPKPITEGYDFIVQSTSFVLFAQIENHIFAIIGGKGISAIKRFINHSFGLDLYEKLAEPENDVLYSVMSRGVTGNLTSETITYRNEQKLLDSLQIGRVPNKLNLQLRQELKDSVFDFINFDTNENVYLEVGTSFSLKWKISFEQTHALLLRIVEVLKSKQGNPLSRFERIQDQYFCEQNLKQA</sequence>